<reference evidence="1" key="2">
    <citation type="journal article" date="2007" name="Science">
        <title>Draft genome sequence of the sexually transmitted pathogen Trichomonas vaginalis.</title>
        <authorList>
            <person name="Carlton J.M."/>
            <person name="Hirt R.P."/>
            <person name="Silva J.C."/>
            <person name="Delcher A.L."/>
            <person name="Schatz M."/>
            <person name="Zhao Q."/>
            <person name="Wortman J.R."/>
            <person name="Bidwell S.L."/>
            <person name="Alsmark U.C.M."/>
            <person name="Besteiro S."/>
            <person name="Sicheritz-Ponten T."/>
            <person name="Noel C.J."/>
            <person name="Dacks J.B."/>
            <person name="Foster P.G."/>
            <person name="Simillion C."/>
            <person name="Van de Peer Y."/>
            <person name="Miranda-Saavedra D."/>
            <person name="Barton G.J."/>
            <person name="Westrop G.D."/>
            <person name="Mueller S."/>
            <person name="Dessi D."/>
            <person name="Fiori P.L."/>
            <person name="Ren Q."/>
            <person name="Paulsen I."/>
            <person name="Zhang H."/>
            <person name="Bastida-Corcuera F.D."/>
            <person name="Simoes-Barbosa A."/>
            <person name="Brown M.T."/>
            <person name="Hayes R.D."/>
            <person name="Mukherjee M."/>
            <person name="Okumura C.Y."/>
            <person name="Schneider R."/>
            <person name="Smith A.J."/>
            <person name="Vanacova S."/>
            <person name="Villalvazo M."/>
            <person name="Haas B.J."/>
            <person name="Pertea M."/>
            <person name="Feldblyum T.V."/>
            <person name="Utterback T.R."/>
            <person name="Shu C.L."/>
            <person name="Osoegawa K."/>
            <person name="de Jong P.J."/>
            <person name="Hrdy I."/>
            <person name="Horvathova L."/>
            <person name="Zubacova Z."/>
            <person name="Dolezal P."/>
            <person name="Malik S.B."/>
            <person name="Logsdon J.M. Jr."/>
            <person name="Henze K."/>
            <person name="Gupta A."/>
            <person name="Wang C.C."/>
            <person name="Dunne R.L."/>
            <person name="Upcroft J.A."/>
            <person name="Upcroft P."/>
            <person name="White O."/>
            <person name="Salzberg S.L."/>
            <person name="Tang P."/>
            <person name="Chiu C.-H."/>
            <person name="Lee Y.-S."/>
            <person name="Embley T.M."/>
            <person name="Coombs G.H."/>
            <person name="Mottram J.C."/>
            <person name="Tachezy J."/>
            <person name="Fraser-Liggett C.M."/>
            <person name="Johnson P.J."/>
        </authorList>
    </citation>
    <scope>NUCLEOTIDE SEQUENCE [LARGE SCALE GENOMIC DNA]</scope>
    <source>
        <strain evidence="1">G3</strain>
    </source>
</reference>
<gene>
    <name evidence="1" type="ORF">TVAG_452690</name>
</gene>
<protein>
    <submittedName>
        <fullName evidence="1">Uncharacterized protein</fullName>
    </submittedName>
</protein>
<dbReference type="KEGG" id="tva:5464880"/>
<accession>A2DJZ0</accession>
<keyword evidence="2" id="KW-1185">Reference proteome</keyword>
<sequence>MSSISNNKHKEEYKVYYPAFDMTNEQIVNLITPALVLKTLRFIKSIGDVDNIYSYVYRYIMDYTNSPEINESEITDTSLLFYPHQIDNCNYNIYYQRHNITSVDLSIGNYLKEFFIDFKNTHNIFSNTWRAFMGAYQKIFDTLYINKSKYNIIDTSQNNESNEWFSDENKRFVAIFGPKIDKKYIEKMGKFVPFAFLVFHRYFYVIVKNNEGKYETHGITKRTFELKDVSNLNYIFGIIYLNETEAISQLHAGERLVEVTDKDNKVDKITIQQLFSMPGIILFDNTNIYNFVQHSTVNEMLDKYLYLPLEPKIPKPSIQYENYQPFLVYKQTNNGLPIEFKRNLITCVPKDNLNGSSIVNEISEKNPLCIVKDHHIIDCFTSDKPLPSDLGTFVSYKVIETKSSNQKSTKKIFWVQFRYKNEFIHCPFLFLASLEDFEKDKDKTTLKEGFPQEFKDNMDRVKRVFGFKAKVIEGGKYVLRVQLLTENPLKAQKFKGLDDFILIYCLDC</sequence>
<dbReference type="InParanoid" id="A2DJZ0"/>
<name>A2DJZ0_TRIV3</name>
<dbReference type="AlphaFoldDB" id="A2DJZ0"/>
<dbReference type="VEuPathDB" id="TrichDB:TVAGG3_0290900"/>
<evidence type="ECO:0000313" key="1">
    <source>
        <dbReference type="EMBL" id="EAY19354.1"/>
    </source>
</evidence>
<dbReference type="VEuPathDB" id="TrichDB:TVAG_452690"/>
<dbReference type="Proteomes" id="UP000001542">
    <property type="component" value="Unassembled WGS sequence"/>
</dbReference>
<proteinExistence type="predicted"/>
<organism evidence="1 2">
    <name type="scientific">Trichomonas vaginalis (strain ATCC PRA-98 / G3)</name>
    <dbReference type="NCBI Taxonomy" id="412133"/>
    <lineage>
        <taxon>Eukaryota</taxon>
        <taxon>Metamonada</taxon>
        <taxon>Parabasalia</taxon>
        <taxon>Trichomonadida</taxon>
        <taxon>Trichomonadidae</taxon>
        <taxon>Trichomonas</taxon>
    </lineage>
</organism>
<dbReference type="RefSeq" id="XP_001580340.1">
    <property type="nucleotide sequence ID" value="XM_001580290.1"/>
</dbReference>
<reference evidence="1" key="1">
    <citation type="submission" date="2006-10" db="EMBL/GenBank/DDBJ databases">
        <authorList>
            <person name="Amadeo P."/>
            <person name="Zhao Q."/>
            <person name="Wortman J."/>
            <person name="Fraser-Liggett C."/>
            <person name="Carlton J."/>
        </authorList>
    </citation>
    <scope>NUCLEOTIDE SEQUENCE</scope>
    <source>
        <strain evidence="1">G3</strain>
    </source>
</reference>
<dbReference type="EMBL" id="DS113209">
    <property type="protein sequence ID" value="EAY19354.1"/>
    <property type="molecule type" value="Genomic_DNA"/>
</dbReference>
<evidence type="ECO:0000313" key="2">
    <source>
        <dbReference type="Proteomes" id="UP000001542"/>
    </source>
</evidence>